<evidence type="ECO:0000259" key="1">
    <source>
        <dbReference type="Pfam" id="PF14214"/>
    </source>
</evidence>
<dbReference type="PANTHER" id="PTHR45786">
    <property type="entry name" value="DNA BINDING PROTEIN-LIKE"/>
    <property type="match status" value="1"/>
</dbReference>
<dbReference type="OrthoDB" id="5873941at2759"/>
<sequence length="161" mass="18952">MYAKIETERLLFIRLNQTKFRSEEYIHLRDAVVNDGNISNIGRLTILPSSYAGSPRHMHEYAQDAVAYVRQYGRSSRHMHEYAQDAIAFVRQYGRPDLFITFTCNPAWDDIQNLLLPGQSPMDRHDITARVFRQKLKSLMNFMTKNKVFGSVHCWMYSVEW</sequence>
<dbReference type="EMBL" id="UYRW01009976">
    <property type="protein sequence ID" value="VDM98357.1"/>
    <property type="molecule type" value="Genomic_DNA"/>
</dbReference>
<evidence type="ECO:0000313" key="3">
    <source>
        <dbReference type="Proteomes" id="UP000271087"/>
    </source>
</evidence>
<evidence type="ECO:0000313" key="4">
    <source>
        <dbReference type="WBParaSite" id="nOo.2.0.1.t12215-RA"/>
    </source>
</evidence>
<dbReference type="AlphaFoldDB" id="A0A182EVM4"/>
<dbReference type="STRING" id="42157.A0A182EVM4"/>
<reference evidence="2 3" key="2">
    <citation type="submission" date="2018-08" db="EMBL/GenBank/DDBJ databases">
        <authorList>
            <person name="Laetsch R D."/>
            <person name="Stevens L."/>
            <person name="Kumar S."/>
            <person name="Blaxter L. M."/>
        </authorList>
    </citation>
    <scope>NUCLEOTIDE SEQUENCE [LARGE SCALE GENOMIC DNA]</scope>
</reference>
<protein>
    <submittedName>
        <fullName evidence="4">Helitron_like_N domain-containing protein</fullName>
    </submittedName>
</protein>
<evidence type="ECO:0000313" key="2">
    <source>
        <dbReference type="EMBL" id="VDM98357.1"/>
    </source>
</evidence>
<name>A0A182EVM4_ONCOC</name>
<dbReference type="InterPro" id="IPR025476">
    <property type="entry name" value="Helitron_helicase-like"/>
</dbReference>
<proteinExistence type="predicted"/>
<dbReference type="WBParaSite" id="nOo.2.0.1.t12215-RA">
    <property type="protein sequence ID" value="nOo.2.0.1.t12215-RA"/>
    <property type="gene ID" value="nOo.2.0.1.g12215"/>
</dbReference>
<dbReference type="PANTHER" id="PTHR45786:SF74">
    <property type="entry name" value="ATP-DEPENDENT DNA HELICASE"/>
    <property type="match status" value="1"/>
</dbReference>
<organism evidence="4">
    <name type="scientific">Onchocerca ochengi</name>
    <name type="common">Filarial nematode worm</name>
    <dbReference type="NCBI Taxonomy" id="42157"/>
    <lineage>
        <taxon>Eukaryota</taxon>
        <taxon>Metazoa</taxon>
        <taxon>Ecdysozoa</taxon>
        <taxon>Nematoda</taxon>
        <taxon>Chromadorea</taxon>
        <taxon>Rhabditida</taxon>
        <taxon>Spirurina</taxon>
        <taxon>Spiruromorpha</taxon>
        <taxon>Filarioidea</taxon>
        <taxon>Onchocercidae</taxon>
        <taxon>Onchocerca</taxon>
    </lineage>
</organism>
<feature type="domain" description="Helitron helicase-like" evidence="1">
    <location>
        <begin position="75"/>
        <end position="161"/>
    </location>
</feature>
<dbReference type="Proteomes" id="UP000271087">
    <property type="component" value="Unassembled WGS sequence"/>
</dbReference>
<gene>
    <name evidence="2" type="ORF">NOO_LOCUS12215</name>
</gene>
<accession>A0A182EVM4</accession>
<dbReference type="Pfam" id="PF14214">
    <property type="entry name" value="Helitron_like_N"/>
    <property type="match status" value="1"/>
</dbReference>
<reference evidence="4" key="1">
    <citation type="submission" date="2016-06" db="UniProtKB">
        <authorList>
            <consortium name="WormBaseParasite"/>
        </authorList>
    </citation>
    <scope>IDENTIFICATION</scope>
</reference>
<keyword evidence="3" id="KW-1185">Reference proteome</keyword>